<reference evidence="1 2" key="1">
    <citation type="journal article" date="2022" name="DNA Res.">
        <title>Chromosomal-level genome assembly of the orchid tree Bauhinia variegata (Leguminosae; Cercidoideae) supports the allotetraploid origin hypothesis of Bauhinia.</title>
        <authorList>
            <person name="Zhong Y."/>
            <person name="Chen Y."/>
            <person name="Zheng D."/>
            <person name="Pang J."/>
            <person name="Liu Y."/>
            <person name="Luo S."/>
            <person name="Meng S."/>
            <person name="Qian L."/>
            <person name="Wei D."/>
            <person name="Dai S."/>
            <person name="Zhou R."/>
        </authorList>
    </citation>
    <scope>NUCLEOTIDE SEQUENCE [LARGE SCALE GENOMIC DNA]</scope>
    <source>
        <strain evidence="1">BV-YZ2020</strain>
    </source>
</reference>
<proteinExistence type="predicted"/>
<protein>
    <submittedName>
        <fullName evidence="1">Uncharacterized protein</fullName>
    </submittedName>
</protein>
<dbReference type="Proteomes" id="UP000828941">
    <property type="component" value="Chromosome 3"/>
</dbReference>
<sequence>MVAYHMIQCLKVSMQSFTLMRKWFYMTKKGQNYYLLVDEEEPRCTCKCKSFIGKVMFLVVLTHPRFASQGNEVFSRKIDVFQFVTQEPAKRTSVNKIARTLETKAIALVKIDVVRSFFIEKVESPKTIDELVSAVVKSF</sequence>
<evidence type="ECO:0000313" key="1">
    <source>
        <dbReference type="EMBL" id="KAI4351456.1"/>
    </source>
</evidence>
<accession>A0ACB9PSI3</accession>
<evidence type="ECO:0000313" key="2">
    <source>
        <dbReference type="Proteomes" id="UP000828941"/>
    </source>
</evidence>
<gene>
    <name evidence="1" type="ORF">L6164_005825</name>
</gene>
<keyword evidence="2" id="KW-1185">Reference proteome</keyword>
<dbReference type="EMBL" id="CM039428">
    <property type="protein sequence ID" value="KAI4351456.1"/>
    <property type="molecule type" value="Genomic_DNA"/>
</dbReference>
<organism evidence="1 2">
    <name type="scientific">Bauhinia variegata</name>
    <name type="common">Purple orchid tree</name>
    <name type="synonym">Phanera variegata</name>
    <dbReference type="NCBI Taxonomy" id="167791"/>
    <lineage>
        <taxon>Eukaryota</taxon>
        <taxon>Viridiplantae</taxon>
        <taxon>Streptophyta</taxon>
        <taxon>Embryophyta</taxon>
        <taxon>Tracheophyta</taxon>
        <taxon>Spermatophyta</taxon>
        <taxon>Magnoliopsida</taxon>
        <taxon>eudicotyledons</taxon>
        <taxon>Gunneridae</taxon>
        <taxon>Pentapetalae</taxon>
        <taxon>rosids</taxon>
        <taxon>fabids</taxon>
        <taxon>Fabales</taxon>
        <taxon>Fabaceae</taxon>
        <taxon>Cercidoideae</taxon>
        <taxon>Cercideae</taxon>
        <taxon>Bauhiniinae</taxon>
        <taxon>Bauhinia</taxon>
    </lineage>
</organism>
<name>A0ACB9PSI3_BAUVA</name>
<comment type="caution">
    <text evidence="1">The sequence shown here is derived from an EMBL/GenBank/DDBJ whole genome shotgun (WGS) entry which is preliminary data.</text>
</comment>